<dbReference type="RefSeq" id="WP_114594598.1">
    <property type="nucleotide sequence ID" value="NZ_CP031166.1"/>
</dbReference>
<dbReference type="OrthoDB" id="4165627at2"/>
<evidence type="ECO:0000313" key="2">
    <source>
        <dbReference type="Proteomes" id="UP000264006"/>
    </source>
</evidence>
<dbReference type="AlphaFoldDB" id="A0A346Y6A6"/>
<evidence type="ECO:0000313" key="1">
    <source>
        <dbReference type="EMBL" id="AXV10003.1"/>
    </source>
</evidence>
<name>A0A346Y6A6_9ACTN</name>
<proteinExistence type="predicted"/>
<protein>
    <submittedName>
        <fullName evidence="1">Uncharacterized protein</fullName>
    </submittedName>
</protein>
<reference evidence="1 2" key="1">
    <citation type="submission" date="2018-09" db="EMBL/GenBank/DDBJ databases">
        <title>Complete genome sequence of Euzebya sp. DY32-46 isolated from seawater of Pacific Ocean.</title>
        <authorList>
            <person name="Xu L."/>
            <person name="Wu Y.-H."/>
            <person name="Xu X.-W."/>
        </authorList>
    </citation>
    <scope>NUCLEOTIDE SEQUENCE [LARGE SCALE GENOMIC DNA]</scope>
    <source>
        <strain evidence="1 2">DY32-46</strain>
        <plasmid evidence="2">pedy32-46i</plasmid>
    </source>
</reference>
<accession>A0A346Y6A6</accession>
<keyword evidence="1" id="KW-0614">Plasmid</keyword>
<dbReference type="Proteomes" id="UP000264006">
    <property type="component" value="Plasmid pEDY32-46I"/>
</dbReference>
<keyword evidence="2" id="KW-1185">Reference proteome</keyword>
<geneLocation type="plasmid" evidence="2">
    <name>pedy32-46i</name>
</geneLocation>
<sequence>MSYIVLITDPGGDNPCAFGPYPTRQQAQAVARTCYDGTAVALPLNDVQNWIPNLVDQQAPQANIDAARAAFDPAAPYLTGHPTNDPDYVDPSLLPPLARRDNPINQVARDLSGMFVDGYTDNDINALAAVVASHTPGWALACVWDFVDEAGCGGDSEIVAVLPDGTLADLPDGFAAALNDDVTPSPADPMLPGPARNALDRDALVGVGRANFARVDRSVEPVMA</sequence>
<dbReference type="KEGG" id="euz:DVS28_b0233"/>
<organism evidence="1 2">
    <name type="scientific">Euzebya pacifica</name>
    <dbReference type="NCBI Taxonomy" id="1608957"/>
    <lineage>
        <taxon>Bacteria</taxon>
        <taxon>Bacillati</taxon>
        <taxon>Actinomycetota</taxon>
        <taxon>Nitriliruptoria</taxon>
        <taxon>Euzebyales</taxon>
    </lineage>
</organism>
<dbReference type="EMBL" id="CP031166">
    <property type="protein sequence ID" value="AXV10003.1"/>
    <property type="molecule type" value="Genomic_DNA"/>
</dbReference>
<gene>
    <name evidence="1" type="ORF">DVS28_b0233</name>
</gene>